<comment type="caution">
    <text evidence="3">The sequence shown here is derived from an EMBL/GenBank/DDBJ whole genome shotgun (WGS) entry which is preliminary data.</text>
</comment>
<dbReference type="PANTHER" id="PTHR35604">
    <property type="entry name" value="TRANSPOSASE INSH FOR INSERTION SEQUENCE ELEMENT IS5A-RELATED"/>
    <property type="match status" value="1"/>
</dbReference>
<dbReference type="EMBL" id="BMPQ01000004">
    <property type="protein sequence ID" value="GGK60333.1"/>
    <property type="molecule type" value="Genomic_DNA"/>
</dbReference>
<proteinExistence type="predicted"/>
<dbReference type="InterPro" id="IPR025668">
    <property type="entry name" value="Tnp_DDE_dom"/>
</dbReference>
<dbReference type="AlphaFoldDB" id="A0A917VC61"/>
<reference evidence="3" key="1">
    <citation type="journal article" date="2014" name="Int. J. Syst. Evol. Microbiol.">
        <title>Complete genome sequence of Corynebacterium casei LMG S-19264T (=DSM 44701T), isolated from a smear-ripened cheese.</title>
        <authorList>
            <consortium name="US DOE Joint Genome Institute (JGI-PGF)"/>
            <person name="Walter F."/>
            <person name="Albersmeier A."/>
            <person name="Kalinowski J."/>
            <person name="Ruckert C."/>
        </authorList>
    </citation>
    <scope>NUCLEOTIDE SEQUENCE</scope>
    <source>
        <strain evidence="3">JCM 3035</strain>
    </source>
</reference>
<accession>A0A917VC61</accession>
<feature type="domain" description="Transposase InsH N-terminal" evidence="1">
    <location>
        <begin position="24"/>
        <end position="113"/>
    </location>
</feature>
<dbReference type="Proteomes" id="UP000637788">
    <property type="component" value="Unassembled WGS sequence"/>
</dbReference>
<protein>
    <recommendedName>
        <fullName evidence="5">Transposase</fullName>
    </recommendedName>
</protein>
<organism evidence="3 4">
    <name type="scientific">Streptomyces flaveus</name>
    <dbReference type="NCBI Taxonomy" id="66370"/>
    <lineage>
        <taxon>Bacteria</taxon>
        <taxon>Bacillati</taxon>
        <taxon>Actinomycetota</taxon>
        <taxon>Actinomycetes</taxon>
        <taxon>Kitasatosporales</taxon>
        <taxon>Streptomycetaceae</taxon>
        <taxon>Streptomyces</taxon>
        <taxon>Streptomyces aurantiacus group</taxon>
    </lineage>
</organism>
<evidence type="ECO:0000259" key="2">
    <source>
        <dbReference type="Pfam" id="PF13751"/>
    </source>
</evidence>
<reference evidence="3" key="2">
    <citation type="submission" date="2020-09" db="EMBL/GenBank/DDBJ databases">
        <authorList>
            <person name="Sun Q."/>
            <person name="Ohkuma M."/>
        </authorList>
    </citation>
    <scope>NUCLEOTIDE SEQUENCE</scope>
    <source>
        <strain evidence="3">JCM 3035</strain>
    </source>
</reference>
<gene>
    <name evidence="3" type="ORF">GCM10010094_20840</name>
</gene>
<dbReference type="InterPro" id="IPR008490">
    <property type="entry name" value="Transposase_InsH_N"/>
</dbReference>
<sequence length="614" mass="69726">MCIQPRTGSEVPELTVKVACASNPQGTTAMAIRDHLDGLWRDEDFAEWYPRDGKPGLSPAQLATVSVLQFLMELSDRQAAEAVRCRIDFKYALGMELDDPGFHHSVLTDFRERLTKDDRADRLLDLVLERIKAVGLVAERGRQRTDSTHILSAVRDLTRLELVTEAMRTALEEIARQAPQELVGLVTEEWGTRYGRAARLGRNPTRPKTRIKNTGDDVYLLLRYVRTYLRRQWQGSQVQALRQIFLQNYWVDERGRVCWREPGDGEAGLPPSSIAIVSPYDLTSRYARRNDTRWKGFLAHVTETCDDTAVNIITDVTTTPATLYDIRALPAIHKRLAQRSLLPGEHLVDGGYTSVVEQDQVDRKHGITLVGPVRQKRTRQSRKGSVFDRDAFTIDWERQHVVCPQGKLSRQWATPPAITPYIQVRFLKEDCGQCPVKSSCTRSDRRTLTFLPQQLYERKAAARAAQQTSPWKANYAMRVGIESTVNEFVNGHGMRQARYRSQPKAHVQHVLTAIAVNIERVNAELTTPTAERTPRTPTALQSFLDWQRIPRPTAWRTAGKSWPSVREVVACQSGAGRDRRAPGEKTITLQEGHADGRKALRHRRLTGRPRHRSC</sequence>
<dbReference type="Pfam" id="PF05598">
    <property type="entry name" value="DUF772"/>
    <property type="match status" value="1"/>
</dbReference>
<evidence type="ECO:0000313" key="4">
    <source>
        <dbReference type="Proteomes" id="UP000637788"/>
    </source>
</evidence>
<dbReference type="InterPro" id="IPR047629">
    <property type="entry name" value="IS1182_transpos"/>
</dbReference>
<keyword evidence="4" id="KW-1185">Reference proteome</keyword>
<evidence type="ECO:0000313" key="3">
    <source>
        <dbReference type="EMBL" id="GGK60333.1"/>
    </source>
</evidence>
<name>A0A917VC61_9ACTN</name>
<dbReference type="Pfam" id="PF13751">
    <property type="entry name" value="DDE_Tnp_1_6"/>
    <property type="match status" value="1"/>
</dbReference>
<feature type="domain" description="Transposase DDE" evidence="2">
    <location>
        <begin position="402"/>
        <end position="521"/>
    </location>
</feature>
<evidence type="ECO:0000259" key="1">
    <source>
        <dbReference type="Pfam" id="PF05598"/>
    </source>
</evidence>
<dbReference type="NCBIfam" id="NF033551">
    <property type="entry name" value="transpos_IS1182"/>
    <property type="match status" value="1"/>
</dbReference>
<evidence type="ECO:0008006" key="5">
    <source>
        <dbReference type="Google" id="ProtNLM"/>
    </source>
</evidence>
<dbReference type="PANTHER" id="PTHR35604:SF2">
    <property type="entry name" value="TRANSPOSASE INSH FOR INSERTION SEQUENCE ELEMENT IS5A-RELATED"/>
    <property type="match status" value="1"/>
</dbReference>